<organism evidence="2 3">
    <name type="scientific">Mycobacterium intermedium</name>
    <dbReference type="NCBI Taxonomy" id="28445"/>
    <lineage>
        <taxon>Bacteria</taxon>
        <taxon>Bacillati</taxon>
        <taxon>Actinomycetota</taxon>
        <taxon>Actinomycetes</taxon>
        <taxon>Mycobacteriales</taxon>
        <taxon>Mycobacteriaceae</taxon>
        <taxon>Mycobacterium</taxon>
        <taxon>Mycobacterium simiae complex</taxon>
    </lineage>
</organism>
<dbReference type="Gene3D" id="1.10.287.850">
    <property type="entry name" value="HP0062-like domain"/>
    <property type="match status" value="1"/>
</dbReference>
<dbReference type="Proteomes" id="UP000192739">
    <property type="component" value="Unassembled WGS sequence"/>
</dbReference>
<dbReference type="RefSeq" id="WP_069418832.1">
    <property type="nucleotide sequence ID" value="NZ_CBCRZH010000045.1"/>
</dbReference>
<evidence type="ECO:0000313" key="2">
    <source>
        <dbReference type="EMBL" id="ORB07479.1"/>
    </source>
</evidence>
<feature type="domain" description="PE" evidence="1">
    <location>
        <begin position="4"/>
        <end position="94"/>
    </location>
</feature>
<gene>
    <name evidence="2" type="ORF">BST27_09540</name>
</gene>
<dbReference type="Pfam" id="PF00934">
    <property type="entry name" value="PE"/>
    <property type="match status" value="1"/>
</dbReference>
<comment type="caution">
    <text evidence="2">The sequence shown here is derived from an EMBL/GenBank/DDBJ whole genome shotgun (WGS) entry which is preliminary data.</text>
</comment>
<keyword evidence="3" id="KW-1185">Reference proteome</keyword>
<dbReference type="AlphaFoldDB" id="A0A1E3SGW2"/>
<dbReference type="EMBL" id="MVHT01000019">
    <property type="protein sequence ID" value="ORB07479.1"/>
    <property type="molecule type" value="Genomic_DNA"/>
</dbReference>
<dbReference type="SUPFAM" id="SSF140459">
    <property type="entry name" value="PE/PPE dimer-like"/>
    <property type="match status" value="1"/>
</dbReference>
<dbReference type="InterPro" id="IPR038332">
    <property type="entry name" value="PPE_sf"/>
</dbReference>
<evidence type="ECO:0000313" key="3">
    <source>
        <dbReference type="Proteomes" id="UP000192739"/>
    </source>
</evidence>
<dbReference type="InterPro" id="IPR000084">
    <property type="entry name" value="PE-PGRS_N"/>
</dbReference>
<name>A0A1E3SGW2_MYCIE</name>
<protein>
    <submittedName>
        <fullName evidence="2">PE family protein</fullName>
    </submittedName>
</protein>
<dbReference type="OrthoDB" id="4717091at2"/>
<sequence length="402" mass="40532">MSFVITAPEWIRSAAQDLASIRSALTEASAAAAYSTATIAPAAADEVSSAIAALFGNFGREYQRVNTLAQAFHREFVNVLKSSAGAYLGTELANARAAVALPADPIPGLPEFPGFPGLPTVPGFGFSSSGTGWSAFTGPYEQLVINTTANLQSLGNGWTSNPVPFLRQVIANHTGYGEIVSTAFGNAMQEMGTGGAGPQAALTHLLPIGTIPGYLGQNAANLVKTIFDFSYSVGVDTATPAVGPAFFGFPVALGLSLIGSPVTTISAIGASAAAFSAAVQTGDFIGAAAELFTAPAVVANGFLNGQVMLGMSLPPLSLPLGQAPMALAIPLGGLLTPMSTTSVIIGPADGLLVEPQLTIPLGGTGIGGILPALLNWAPQQLAQAIGAPIPPQPPVAIPTVQM</sequence>
<accession>A0A1E3SGW2</accession>
<dbReference type="STRING" id="28445.BHQ20_09325"/>
<proteinExistence type="predicted"/>
<evidence type="ECO:0000259" key="1">
    <source>
        <dbReference type="Pfam" id="PF00934"/>
    </source>
</evidence>
<reference evidence="2 3" key="1">
    <citation type="submission" date="2017-02" db="EMBL/GenBank/DDBJ databases">
        <title>The new phylogeny of genus Mycobacterium.</title>
        <authorList>
            <person name="Tortoli E."/>
            <person name="Trovato A."/>
            <person name="Cirillo D.M."/>
        </authorList>
    </citation>
    <scope>NUCLEOTIDE SEQUENCE [LARGE SCALE GENOMIC DNA]</scope>
    <source>
        <strain evidence="2 3">DSM 44049</strain>
    </source>
</reference>